<dbReference type="InterPro" id="IPR023828">
    <property type="entry name" value="Peptidase_S8_Ser-AS"/>
</dbReference>
<evidence type="ECO:0000256" key="7">
    <source>
        <dbReference type="ARBA" id="ARBA00022723"/>
    </source>
</evidence>
<dbReference type="SUPFAM" id="SSF52743">
    <property type="entry name" value="Subtilisin-like"/>
    <property type="match status" value="1"/>
</dbReference>
<evidence type="ECO:0000256" key="6">
    <source>
        <dbReference type="ARBA" id="ARBA00022670"/>
    </source>
</evidence>
<proteinExistence type="predicted"/>
<dbReference type="FunFam" id="3.40.50.200:FF:000015">
    <property type="entry name" value="Tripeptidyl peptidase A"/>
    <property type="match status" value="1"/>
</dbReference>
<dbReference type="PANTHER" id="PTHR14218">
    <property type="entry name" value="PROTEASE S8 TRIPEPTIDYL PEPTIDASE I CLN2"/>
    <property type="match status" value="1"/>
</dbReference>
<keyword evidence="7 15" id="KW-0479">Metal-binding</keyword>
<dbReference type="SMART" id="SM00944">
    <property type="entry name" value="Pro-kuma_activ"/>
    <property type="match status" value="1"/>
</dbReference>
<evidence type="ECO:0000256" key="16">
    <source>
        <dbReference type="SAM" id="SignalP"/>
    </source>
</evidence>
<dbReference type="CDD" id="cd04056">
    <property type="entry name" value="Peptidases_S53"/>
    <property type="match status" value="1"/>
</dbReference>
<evidence type="ECO:0000313" key="18">
    <source>
        <dbReference type="EMBL" id="CAG8949934.1"/>
    </source>
</evidence>
<dbReference type="Pfam" id="PF09286">
    <property type="entry name" value="Pro-kuma_activ"/>
    <property type="match status" value="1"/>
</dbReference>
<evidence type="ECO:0000256" key="1">
    <source>
        <dbReference type="ARBA" id="ARBA00001910"/>
    </source>
</evidence>
<dbReference type="GO" id="GO:0005576">
    <property type="term" value="C:extracellular region"/>
    <property type="evidence" value="ECO:0007669"/>
    <property type="project" value="UniProtKB-SubCell"/>
</dbReference>
<organism evidence="18 19">
    <name type="scientific">Hymenoscyphus fraxineus</name>
    <dbReference type="NCBI Taxonomy" id="746836"/>
    <lineage>
        <taxon>Eukaryota</taxon>
        <taxon>Fungi</taxon>
        <taxon>Dikarya</taxon>
        <taxon>Ascomycota</taxon>
        <taxon>Pezizomycotina</taxon>
        <taxon>Leotiomycetes</taxon>
        <taxon>Helotiales</taxon>
        <taxon>Helotiaceae</taxon>
        <taxon>Hymenoscyphus</taxon>
    </lineage>
</organism>
<name>A0A9N9KLJ2_9HELO</name>
<dbReference type="GO" id="GO:0046872">
    <property type="term" value="F:metal ion binding"/>
    <property type="evidence" value="ECO:0007669"/>
    <property type="project" value="UniProtKB-UniRule"/>
</dbReference>
<dbReference type="Proteomes" id="UP000696280">
    <property type="component" value="Unassembled WGS sequence"/>
</dbReference>
<keyword evidence="11 15" id="KW-0106">Calcium</keyword>
<evidence type="ECO:0000256" key="10">
    <source>
        <dbReference type="ARBA" id="ARBA00022825"/>
    </source>
</evidence>
<comment type="function">
    <text evidence="2">Secreted tripeptidyl-peptidase which degrades proteins at acidic pHs and is involved in virulence.</text>
</comment>
<dbReference type="Gene3D" id="3.40.50.200">
    <property type="entry name" value="Peptidase S8/S53 domain"/>
    <property type="match status" value="1"/>
</dbReference>
<dbReference type="GO" id="GO:0004252">
    <property type="term" value="F:serine-type endopeptidase activity"/>
    <property type="evidence" value="ECO:0007669"/>
    <property type="project" value="UniProtKB-UniRule"/>
</dbReference>
<evidence type="ECO:0000256" key="11">
    <source>
        <dbReference type="ARBA" id="ARBA00022837"/>
    </source>
</evidence>
<dbReference type="CDD" id="cd11377">
    <property type="entry name" value="Pro-peptidase_S53"/>
    <property type="match status" value="1"/>
</dbReference>
<keyword evidence="9 15" id="KW-0378">Hydrolase</keyword>
<dbReference type="PROSITE" id="PS00138">
    <property type="entry name" value="SUBTILASE_SER"/>
    <property type="match status" value="1"/>
</dbReference>
<dbReference type="Pfam" id="PF00082">
    <property type="entry name" value="Peptidase_S8"/>
    <property type="match status" value="1"/>
</dbReference>
<keyword evidence="8 16" id="KW-0732">Signal</keyword>
<dbReference type="PANTHER" id="PTHR14218:SF35">
    <property type="entry name" value="PEPTIDASE S53 DOMAIN-CONTAINING PROTEIN"/>
    <property type="match status" value="1"/>
</dbReference>
<reference evidence="18" key="1">
    <citation type="submission" date="2021-07" db="EMBL/GenBank/DDBJ databases">
        <authorList>
            <person name="Durling M."/>
        </authorList>
    </citation>
    <scope>NUCLEOTIDE SEQUENCE</scope>
</reference>
<keyword evidence="5" id="KW-0964">Secreted</keyword>
<feature type="active site" description="Charge relay system" evidence="15">
    <location>
        <position position="304"/>
    </location>
</feature>
<dbReference type="PROSITE" id="PS51695">
    <property type="entry name" value="SEDOLISIN"/>
    <property type="match status" value="1"/>
</dbReference>
<evidence type="ECO:0000256" key="3">
    <source>
        <dbReference type="ARBA" id="ARBA00004239"/>
    </source>
</evidence>
<accession>A0A9N9KLJ2</accession>
<feature type="binding site" evidence="15">
    <location>
        <position position="565"/>
    </location>
    <ligand>
        <name>Ca(2+)</name>
        <dbReference type="ChEBI" id="CHEBI:29108"/>
    </ligand>
</feature>
<keyword evidence="14" id="KW-0325">Glycoprotein</keyword>
<comment type="catalytic activity">
    <reaction evidence="1">
        <text>Release of an N-terminal tripeptide from a polypeptide.</text>
        <dbReference type="EC" id="3.4.14.10"/>
    </reaction>
</comment>
<dbReference type="EC" id="3.4.14.10" evidence="4"/>
<dbReference type="GO" id="GO:0006508">
    <property type="term" value="P:proteolysis"/>
    <property type="evidence" value="ECO:0007669"/>
    <property type="project" value="UniProtKB-KW"/>
</dbReference>
<keyword evidence="10 15" id="KW-0720">Serine protease</keyword>
<feature type="binding site" evidence="15">
    <location>
        <position position="566"/>
    </location>
    <ligand>
        <name>Ca(2+)</name>
        <dbReference type="ChEBI" id="CHEBI:29108"/>
    </ligand>
</feature>
<evidence type="ECO:0000256" key="13">
    <source>
        <dbReference type="ARBA" id="ARBA00023145"/>
    </source>
</evidence>
<feature type="binding site" evidence="15">
    <location>
        <position position="600"/>
    </location>
    <ligand>
        <name>Ca(2+)</name>
        <dbReference type="ChEBI" id="CHEBI:29108"/>
    </ligand>
</feature>
<evidence type="ECO:0000256" key="2">
    <source>
        <dbReference type="ARBA" id="ARBA00002451"/>
    </source>
</evidence>
<protein>
    <recommendedName>
        <fullName evidence="4">tripeptidyl-peptidase II</fullName>
        <ecNumber evidence="4">3.4.14.10</ecNumber>
    </recommendedName>
</protein>
<evidence type="ECO:0000256" key="15">
    <source>
        <dbReference type="PROSITE-ProRule" id="PRU01032"/>
    </source>
</evidence>
<evidence type="ECO:0000256" key="4">
    <source>
        <dbReference type="ARBA" id="ARBA00012462"/>
    </source>
</evidence>
<evidence type="ECO:0000256" key="5">
    <source>
        <dbReference type="ARBA" id="ARBA00022525"/>
    </source>
</evidence>
<dbReference type="InterPro" id="IPR030400">
    <property type="entry name" value="Sedolisin_dom"/>
</dbReference>
<dbReference type="InterPro" id="IPR015366">
    <property type="entry name" value="S53_propep"/>
</dbReference>
<feature type="binding site" evidence="15">
    <location>
        <position position="598"/>
    </location>
    <ligand>
        <name>Ca(2+)</name>
        <dbReference type="ChEBI" id="CHEBI:29108"/>
    </ligand>
</feature>
<dbReference type="InterPro" id="IPR050819">
    <property type="entry name" value="Tripeptidyl-peptidase_I"/>
</dbReference>
<keyword evidence="6 15" id="KW-0645">Protease</keyword>
<evidence type="ECO:0000259" key="17">
    <source>
        <dbReference type="PROSITE" id="PS51695"/>
    </source>
</evidence>
<dbReference type="GO" id="GO:0008240">
    <property type="term" value="F:tripeptidyl-peptidase activity"/>
    <property type="evidence" value="ECO:0007669"/>
    <property type="project" value="UniProtKB-EC"/>
</dbReference>
<comment type="cofactor">
    <cofactor evidence="15">
        <name>Ca(2+)</name>
        <dbReference type="ChEBI" id="CHEBI:29108"/>
    </cofactor>
    <text evidence="15">Binds 1 Ca(2+) ion per subunit.</text>
</comment>
<keyword evidence="12" id="KW-0843">Virulence</keyword>
<dbReference type="InterPro" id="IPR036852">
    <property type="entry name" value="Peptidase_S8/S53_dom_sf"/>
</dbReference>
<dbReference type="AlphaFoldDB" id="A0A9N9KLJ2"/>
<feature type="chain" id="PRO_5040214587" description="tripeptidyl-peptidase II" evidence="16">
    <location>
        <begin position="20"/>
        <end position="633"/>
    </location>
</feature>
<dbReference type="SUPFAM" id="SSF54897">
    <property type="entry name" value="Protease propeptides/inhibitors"/>
    <property type="match status" value="1"/>
</dbReference>
<evidence type="ECO:0000313" key="19">
    <source>
        <dbReference type="Proteomes" id="UP000696280"/>
    </source>
</evidence>
<feature type="active site" description="Charge relay system" evidence="15">
    <location>
        <position position="308"/>
    </location>
</feature>
<evidence type="ECO:0000256" key="8">
    <source>
        <dbReference type="ARBA" id="ARBA00022729"/>
    </source>
</evidence>
<sequence length="633" mass="68461">MRSLFVLTAIAVTIGNVVAPNPAAFGMLPRTSSSLKVFEALRTIPQGWTKADAPDPSTRLKLRIALQEPNHDLFEKTLFAVSDPKHPKYGKHLKRHEVKALIKPKAESTEAVLTWLRDSGISATDIENDGEWVIFFATVSTAEKMLDTKFENFIQDADKQQTKKIRTLHYSVPKNVAPHIAMIQPTTRFGQMKADASRAFIIEDFEITPQAPAAAVPNLAIDPSCDTAITPACLRALYNVGDYQANPSAGSLLGVSGYLDQYAKYDELDQFFTLYAPYAKGQNFTYTLVNGGKSDQISSFDDVEANLDIQYAASLGYGQNITYYSTAGRGPLVPDLDQPTLDDNQNEPYLEFLTYMLGLSDEELPQTLTTSYGEDEQSVPESYSNTVCNMFGQLGMRGVSVIFSSGDTGVGSACQTNDGKNTTRFLPIFPAACPYLTSVGGTYHVPERAISFSSGGFSDRYPRPAYQDAAVKNYLDILGDQWTGLYNPAGRGFPDVAAQGYNFAVVEKTSTGTFQTIPVGGTSASAPTIAGIISLLNNARLASSLPPLGFLNPWIYSLGTEGFNDITTGGSRGCTGRDVYSGLPSPFVPFASWNATVGWDPVTGMGTPDFGKLLAAVTPNRTGNYTLPLGRIG</sequence>
<gene>
    <name evidence="18" type="ORF">HYFRA_00004265</name>
</gene>
<evidence type="ECO:0000256" key="9">
    <source>
        <dbReference type="ARBA" id="ARBA00022801"/>
    </source>
</evidence>
<comment type="caution">
    <text evidence="18">The sequence shown here is derived from an EMBL/GenBank/DDBJ whole genome shotgun (WGS) entry which is preliminary data.</text>
</comment>
<dbReference type="EMBL" id="CAJVRL010000025">
    <property type="protein sequence ID" value="CAG8949934.1"/>
    <property type="molecule type" value="Genomic_DNA"/>
</dbReference>
<evidence type="ECO:0000256" key="14">
    <source>
        <dbReference type="ARBA" id="ARBA00023180"/>
    </source>
</evidence>
<dbReference type="InterPro" id="IPR000209">
    <property type="entry name" value="Peptidase_S8/S53_dom"/>
</dbReference>
<dbReference type="OrthoDB" id="409122at2759"/>
<comment type="subcellular location">
    <subcellularLocation>
        <location evidence="3">Secreted</location>
        <location evidence="3">Extracellular space</location>
    </subcellularLocation>
</comment>
<evidence type="ECO:0000256" key="12">
    <source>
        <dbReference type="ARBA" id="ARBA00023026"/>
    </source>
</evidence>
<feature type="active site" description="Charge relay system" evidence="15">
    <location>
        <position position="523"/>
    </location>
</feature>
<keyword evidence="19" id="KW-1185">Reference proteome</keyword>
<feature type="domain" description="Peptidase S53" evidence="17">
    <location>
        <begin position="228"/>
        <end position="620"/>
    </location>
</feature>
<keyword evidence="13" id="KW-0865">Zymogen</keyword>
<feature type="signal peptide" evidence="16">
    <location>
        <begin position="1"/>
        <end position="19"/>
    </location>
</feature>